<evidence type="ECO:0000256" key="7">
    <source>
        <dbReference type="SAM" id="Phobius"/>
    </source>
</evidence>
<evidence type="ECO:0000313" key="8">
    <source>
        <dbReference type="EMBL" id="ODR95476.1"/>
    </source>
</evidence>
<dbReference type="InterPro" id="IPR051907">
    <property type="entry name" value="DoxX-like_oxidoreductase"/>
</dbReference>
<feature type="transmembrane region" description="Helical" evidence="7">
    <location>
        <begin position="73"/>
        <end position="92"/>
    </location>
</feature>
<evidence type="ECO:0000256" key="5">
    <source>
        <dbReference type="ARBA" id="ARBA00022989"/>
    </source>
</evidence>
<protein>
    <submittedName>
        <fullName evidence="8">DoxX family protein</fullName>
    </submittedName>
</protein>
<keyword evidence="9" id="KW-1185">Reference proteome</keyword>
<feature type="transmembrane region" description="Helical" evidence="7">
    <location>
        <begin position="47"/>
        <end position="66"/>
    </location>
</feature>
<dbReference type="PANTHER" id="PTHR33452:SF4">
    <property type="entry name" value="BLL4328 PROTEIN"/>
    <property type="match status" value="1"/>
</dbReference>
<keyword evidence="6 7" id="KW-0472">Membrane</keyword>
<evidence type="ECO:0000256" key="1">
    <source>
        <dbReference type="ARBA" id="ARBA00004651"/>
    </source>
</evidence>
<reference evidence="8 9" key="1">
    <citation type="journal article" date="2016" name="Environ. Microbiol.">
        <title>New Methyloceanibacter diversity from North Sea sediments includes methanotroph containing solely the soluble methane monooxygenase.</title>
        <authorList>
            <person name="Vekeman B."/>
            <person name="Kerckhof F.M."/>
            <person name="Cremers G."/>
            <person name="de Vos P."/>
            <person name="Vandamme P."/>
            <person name="Boon N."/>
            <person name="Op den Camp H.J."/>
            <person name="Heylen K."/>
        </authorList>
    </citation>
    <scope>NUCLEOTIDE SEQUENCE [LARGE SCALE GENOMIC DNA]</scope>
    <source>
        <strain evidence="8 9">R-67177</strain>
    </source>
</reference>
<organism evidence="8 9">
    <name type="scientific">Methyloceanibacter marginalis</name>
    <dbReference type="NCBI Taxonomy" id="1774971"/>
    <lineage>
        <taxon>Bacteria</taxon>
        <taxon>Pseudomonadati</taxon>
        <taxon>Pseudomonadota</taxon>
        <taxon>Alphaproteobacteria</taxon>
        <taxon>Hyphomicrobiales</taxon>
        <taxon>Hyphomicrobiaceae</taxon>
        <taxon>Methyloceanibacter</taxon>
    </lineage>
</organism>
<gene>
    <name evidence="8" type="ORF">AUC71_04925</name>
</gene>
<evidence type="ECO:0000256" key="3">
    <source>
        <dbReference type="ARBA" id="ARBA00022475"/>
    </source>
</evidence>
<dbReference type="AlphaFoldDB" id="A0A1E3VR92"/>
<proteinExistence type="inferred from homology"/>
<feature type="transmembrane region" description="Helical" evidence="7">
    <location>
        <begin position="104"/>
        <end position="125"/>
    </location>
</feature>
<comment type="caution">
    <text evidence="8">The sequence shown here is derived from an EMBL/GenBank/DDBJ whole genome shotgun (WGS) entry which is preliminary data.</text>
</comment>
<dbReference type="GO" id="GO:0005886">
    <property type="term" value="C:plasma membrane"/>
    <property type="evidence" value="ECO:0007669"/>
    <property type="project" value="UniProtKB-SubCell"/>
</dbReference>
<keyword evidence="5 7" id="KW-1133">Transmembrane helix</keyword>
<dbReference type="Pfam" id="PF07681">
    <property type="entry name" value="DoxX"/>
    <property type="match status" value="1"/>
</dbReference>
<dbReference type="InterPro" id="IPR032808">
    <property type="entry name" value="DoxX"/>
</dbReference>
<name>A0A1E3VR92_9HYPH</name>
<dbReference type="Proteomes" id="UP000095042">
    <property type="component" value="Unassembled WGS sequence"/>
</dbReference>
<evidence type="ECO:0000256" key="2">
    <source>
        <dbReference type="ARBA" id="ARBA00006679"/>
    </source>
</evidence>
<evidence type="ECO:0000256" key="4">
    <source>
        <dbReference type="ARBA" id="ARBA00022692"/>
    </source>
</evidence>
<dbReference type="OrthoDB" id="9808524at2"/>
<dbReference type="EMBL" id="LPWD01000464">
    <property type="protein sequence ID" value="ODR95476.1"/>
    <property type="molecule type" value="Genomic_DNA"/>
</dbReference>
<comment type="similarity">
    <text evidence="2">Belongs to the DoxX family.</text>
</comment>
<keyword evidence="3" id="KW-1003">Cell membrane</keyword>
<comment type="subcellular location">
    <subcellularLocation>
        <location evidence="1">Cell membrane</location>
        <topology evidence="1">Multi-pass membrane protein</topology>
    </subcellularLocation>
</comment>
<dbReference type="RefSeq" id="WP_069625168.1">
    <property type="nucleotide sequence ID" value="NZ_LPWD01000464.1"/>
</dbReference>
<feature type="transmembrane region" description="Helical" evidence="7">
    <location>
        <begin position="9"/>
        <end position="27"/>
    </location>
</feature>
<sequence length="133" mass="14676">MTTETLETVWAPRVLSVLRIVAALLFFEHGTAKLFGFPPSDFSPEVMSLPWIAGVLEVVGGALLIVGLFTRPVAFILSGQMAVAYWMFHHSSEKIYPLLNGGDGAILFCFIFLYLVFAGPGPWSLDALRRRES</sequence>
<evidence type="ECO:0000256" key="6">
    <source>
        <dbReference type="ARBA" id="ARBA00023136"/>
    </source>
</evidence>
<evidence type="ECO:0000313" key="9">
    <source>
        <dbReference type="Proteomes" id="UP000095042"/>
    </source>
</evidence>
<accession>A0A1E3VR92</accession>
<keyword evidence="4 7" id="KW-0812">Transmembrane</keyword>
<dbReference type="PANTHER" id="PTHR33452">
    <property type="entry name" value="OXIDOREDUCTASE CATD-RELATED"/>
    <property type="match status" value="1"/>
</dbReference>